<proteinExistence type="predicted"/>
<evidence type="ECO:0000256" key="1">
    <source>
        <dbReference type="SAM" id="SignalP"/>
    </source>
</evidence>
<gene>
    <name evidence="3" type="ORF">EFK07_08740</name>
</gene>
<dbReference type="Pfam" id="PF13884">
    <property type="entry name" value="Peptidase_S74"/>
    <property type="match status" value="1"/>
</dbReference>
<keyword evidence="1" id="KW-0732">Signal</keyword>
<dbReference type="RefSeq" id="WP_061303686.1">
    <property type="nucleotide sequence ID" value="NZ_RJAI01000017.1"/>
</dbReference>
<feature type="chain" id="PRO_5018038931" evidence="1">
    <location>
        <begin position="25"/>
        <end position="124"/>
    </location>
</feature>
<feature type="signal peptide" evidence="1">
    <location>
        <begin position="1"/>
        <end position="24"/>
    </location>
</feature>
<protein>
    <submittedName>
        <fullName evidence="3">Tail fiber domain-containing protein</fullName>
    </submittedName>
</protein>
<dbReference type="PROSITE" id="PS51688">
    <property type="entry name" value="ICA"/>
    <property type="match status" value="1"/>
</dbReference>
<evidence type="ECO:0000259" key="2">
    <source>
        <dbReference type="PROSITE" id="PS51688"/>
    </source>
</evidence>
<organism evidence="3 4">
    <name type="scientific">Pseudomonas putida</name>
    <name type="common">Arthrobacter siderocapsulatus</name>
    <dbReference type="NCBI Taxonomy" id="303"/>
    <lineage>
        <taxon>Bacteria</taxon>
        <taxon>Pseudomonadati</taxon>
        <taxon>Pseudomonadota</taxon>
        <taxon>Gammaproteobacteria</taxon>
        <taxon>Pseudomonadales</taxon>
        <taxon>Pseudomonadaceae</taxon>
        <taxon>Pseudomonas</taxon>
    </lineage>
</organism>
<dbReference type="InterPro" id="IPR030392">
    <property type="entry name" value="S74_ICA"/>
</dbReference>
<dbReference type="EMBL" id="RJAI01000017">
    <property type="protein sequence ID" value="RNF91676.1"/>
    <property type="molecule type" value="Genomic_DNA"/>
</dbReference>
<comment type="caution">
    <text evidence="3">The sequence shown here is derived from an EMBL/GenBank/DDBJ whole genome shotgun (WGS) entry which is preliminary data.</text>
</comment>
<name>A0A3M8TI28_PSEPU</name>
<feature type="domain" description="Peptidase S74" evidence="2">
    <location>
        <begin position="34"/>
        <end position="121"/>
    </location>
</feature>
<evidence type="ECO:0000313" key="3">
    <source>
        <dbReference type="EMBL" id="RNF91676.1"/>
    </source>
</evidence>
<sequence>MKFPQYFAACTLVLAAGLSGTAHADLGAKCCPFSDVRLKTDITELLGSTDTLLKIHGVRMKWKESGRDDLAVLAQEVQKVYPELVHEKDGVLTVDYEKLVVPLIESVRELDRRITALENPAVSR</sequence>
<reference evidence="3 4" key="1">
    <citation type="submission" date="2018-10" db="EMBL/GenBank/DDBJ databases">
        <title>An outbreak of IMP-63 producing strain in France.</title>
        <authorList>
            <person name="Bour M."/>
            <person name="Liapis E."/>
            <person name="Plesiat P."/>
        </authorList>
    </citation>
    <scope>NUCLEOTIDE SEQUENCE [LARGE SCALE GENOMIC DNA]</scope>
    <source>
        <strain evidence="3 4">12917</strain>
    </source>
</reference>
<dbReference type="Proteomes" id="UP000278162">
    <property type="component" value="Unassembled WGS sequence"/>
</dbReference>
<dbReference type="AlphaFoldDB" id="A0A3M8TI28"/>
<accession>A0A3M8TI28</accession>
<dbReference type="GeneID" id="97169905"/>
<evidence type="ECO:0000313" key="4">
    <source>
        <dbReference type="Proteomes" id="UP000278162"/>
    </source>
</evidence>